<evidence type="ECO:0000313" key="1">
    <source>
        <dbReference type="EMBL" id="CAJ1406700.1"/>
    </source>
</evidence>
<dbReference type="EMBL" id="CAUJNA010003641">
    <property type="protein sequence ID" value="CAJ1406700.1"/>
    <property type="molecule type" value="Genomic_DNA"/>
</dbReference>
<comment type="caution">
    <text evidence="1">The sequence shown here is derived from an EMBL/GenBank/DDBJ whole genome shotgun (WGS) entry which is preliminary data.</text>
</comment>
<name>A0AA36NBX2_9DINO</name>
<keyword evidence="2" id="KW-1185">Reference proteome</keyword>
<proteinExistence type="predicted"/>
<evidence type="ECO:0000313" key="2">
    <source>
        <dbReference type="Proteomes" id="UP001178507"/>
    </source>
</evidence>
<accession>A0AA36NBX2</accession>
<reference evidence="1" key="1">
    <citation type="submission" date="2023-08" db="EMBL/GenBank/DDBJ databases">
        <authorList>
            <person name="Chen Y."/>
            <person name="Shah S."/>
            <person name="Dougan E. K."/>
            <person name="Thang M."/>
            <person name="Chan C."/>
        </authorList>
    </citation>
    <scope>NUCLEOTIDE SEQUENCE</scope>
</reference>
<organism evidence="1 2">
    <name type="scientific">Effrenium voratum</name>
    <dbReference type="NCBI Taxonomy" id="2562239"/>
    <lineage>
        <taxon>Eukaryota</taxon>
        <taxon>Sar</taxon>
        <taxon>Alveolata</taxon>
        <taxon>Dinophyceae</taxon>
        <taxon>Suessiales</taxon>
        <taxon>Symbiodiniaceae</taxon>
        <taxon>Effrenium</taxon>
    </lineage>
</organism>
<dbReference type="AlphaFoldDB" id="A0AA36NBX2"/>
<dbReference type="Proteomes" id="UP001178507">
    <property type="component" value="Unassembled WGS sequence"/>
</dbReference>
<protein>
    <submittedName>
        <fullName evidence="1">Uncharacterized protein</fullName>
    </submittedName>
</protein>
<sequence length="236" mass="26909">MPDVLAVWNPLPAVVFMREELLPAQYLELPDVKLTPYLAVWVVRTKREGAERGEAFTNDITAFHVRLECKILPDLAEATRRVTYIDKANNGQVQTVFLLKHDLTIWSMPLDKTAKWEKVLLTEGMRIVKIGPEDSEENQNLQKGVALHPLALLSRCFSVYRGHLDLVLVATQDLSPMFKEDCQELQEACKAEGLGPETNGYWPPHRMFDQSYEKTICVYRSLKLPLLRLGHEGGHD</sequence>
<gene>
    <name evidence="1" type="ORF">EVOR1521_LOCUS28594</name>
</gene>